<dbReference type="Pfam" id="PF00168">
    <property type="entry name" value="C2"/>
    <property type="match status" value="1"/>
</dbReference>
<dbReference type="PROSITE" id="PS50004">
    <property type="entry name" value="C2"/>
    <property type="match status" value="1"/>
</dbReference>
<evidence type="ECO:0000256" key="2">
    <source>
        <dbReference type="ARBA" id="ARBA00022483"/>
    </source>
</evidence>
<protein>
    <submittedName>
        <fullName evidence="5">C2 domain-containing protein</fullName>
    </submittedName>
</protein>
<accession>A0A915BG51</accession>
<evidence type="ECO:0000313" key="5">
    <source>
        <dbReference type="WBParaSite" id="PgR038X_g095_t03"/>
    </source>
</evidence>
<dbReference type="AlphaFoldDB" id="A0A915BG51"/>
<name>A0A915BG51_PARUN</name>
<comment type="similarity">
    <text evidence="1">Belongs to the unc-13 family.</text>
</comment>
<keyword evidence="2" id="KW-0268">Exocytosis</keyword>
<dbReference type="GO" id="GO:0006887">
    <property type="term" value="P:exocytosis"/>
    <property type="evidence" value="ECO:0007669"/>
    <property type="project" value="UniProtKB-KW"/>
</dbReference>
<keyword evidence="4" id="KW-1185">Reference proteome</keyword>
<dbReference type="Proteomes" id="UP000887569">
    <property type="component" value="Unplaced"/>
</dbReference>
<evidence type="ECO:0000259" key="3">
    <source>
        <dbReference type="PROSITE" id="PS50004"/>
    </source>
</evidence>
<feature type="domain" description="C2" evidence="3">
    <location>
        <begin position="815"/>
        <end position="946"/>
    </location>
</feature>
<evidence type="ECO:0000256" key="1">
    <source>
        <dbReference type="ARBA" id="ARBA00005823"/>
    </source>
</evidence>
<dbReference type="PANTHER" id="PTHR45999:SF4">
    <property type="entry name" value="UNC-13-4A, ISOFORM B"/>
    <property type="match status" value="1"/>
</dbReference>
<dbReference type="Gene3D" id="2.60.40.150">
    <property type="entry name" value="C2 domain"/>
    <property type="match status" value="1"/>
</dbReference>
<sequence length="1037" mass="118168">TLIRLTMRAESYRLVVASILYSEQDKRVGCRPYELLEYLRQAVKYGDEEHNAIVFEVEHLTRFAIELRLSCETAHNFFVVLQQEGSDERRFRAEHYLEANPPENYVLDLGESTRRSLTICRVDDEGSSRTVSFSSDTALPGNTLTSHKIHKSNSFLKRLRRKCSGSVYQILLSHCRLNAWNQHSLSTIVPNSVITFRILRISKGLPCHDMIIKSEEIANDFCELTKCIAETDAELQCERSQSREYDGGLGDAGDAILDHSIKFSGLPHIYRRLIILCVLLEWSHKEISLSERAIPLAITQLRTSSHLDVDLCSPMSARLSLAAKRFIKNTLHFDHTVKFFPPIQHSPVANFTRRIELAVSIRNLELWRHFPLQSPVDTFRCELQGIIEVEVNSWVKQCESDLPNAVRSLTNSLSFFSDSYISLFGYFDISYIGVVFATLDQKLSKKGTRFVRRALRSLDTHNDESLESFTKATMKLFEGFKNLIKVAKEARVKDGELFSYESWFTASAVFWTFTWRTMCRRLTLRSLAEDNEGICDERVLPSVVNFLAIHKALCEDFIHLELQNANLALMCVFKIALTIADDLLIYSKRMHAASGSFDSTKRMLAANSIEHACNFVKNSTARLLNVDTLSAVLPPNEFRQANASISQILSNAVEQCKGLAISIVTALCKERCEAVAKYCHAITQYAVKGRKNLGWLRAVLSAESTDHLLAYLDQFCSQISSTLFPRLSENARHQLLEISENSILESLLKGQPPSYYRQIQISCEMIRRVIRVGSAAASSQLNNALYLNSFTSEQLILQYYVQLADRTENFAAQMSSTNLRLRVGYLPTTNQQITVQIDVMSAFNLPVLDRLTNSSDAYCRVEVLPRFLFPISQFRAQKTAIKKQTLNPIWDEQFQLTVSEESFYTNGSVLCLSVVEHERLAYNDLVGQAYIQLSRIPRILSFSSKHRAAIISSALLLPSSEQFVGPFQVLVERSAKDEIAREMCDYEMYLVDYHMIPPYVDNANVSALRRRRTLRKFVNARRRRETVIVPNSRTSLL</sequence>
<dbReference type="InterPro" id="IPR000008">
    <property type="entry name" value="C2_dom"/>
</dbReference>
<proteinExistence type="inferred from homology"/>
<dbReference type="SMART" id="SM00239">
    <property type="entry name" value="C2"/>
    <property type="match status" value="1"/>
</dbReference>
<dbReference type="SUPFAM" id="SSF49562">
    <property type="entry name" value="C2 domain (Calcium/lipid-binding domain, CaLB)"/>
    <property type="match status" value="1"/>
</dbReference>
<dbReference type="InterPro" id="IPR035892">
    <property type="entry name" value="C2_domain_sf"/>
</dbReference>
<dbReference type="GO" id="GO:0099503">
    <property type="term" value="C:secretory vesicle"/>
    <property type="evidence" value="ECO:0007669"/>
    <property type="project" value="TreeGrafter"/>
</dbReference>
<reference evidence="5" key="1">
    <citation type="submission" date="2022-11" db="UniProtKB">
        <authorList>
            <consortium name="WormBaseParasite"/>
        </authorList>
    </citation>
    <scope>IDENTIFICATION</scope>
</reference>
<evidence type="ECO:0000313" key="4">
    <source>
        <dbReference type="Proteomes" id="UP000887569"/>
    </source>
</evidence>
<dbReference type="InterPro" id="IPR052095">
    <property type="entry name" value="UNC-13_domain"/>
</dbReference>
<dbReference type="WBParaSite" id="PgR038X_g095_t03">
    <property type="protein sequence ID" value="PgR038X_g095_t03"/>
    <property type="gene ID" value="PgR038X_g095"/>
</dbReference>
<dbReference type="PANTHER" id="PTHR45999">
    <property type="entry name" value="UNC-13-4A, ISOFORM B"/>
    <property type="match status" value="1"/>
</dbReference>
<organism evidence="4 5">
    <name type="scientific">Parascaris univalens</name>
    <name type="common">Nematode worm</name>
    <dbReference type="NCBI Taxonomy" id="6257"/>
    <lineage>
        <taxon>Eukaryota</taxon>
        <taxon>Metazoa</taxon>
        <taxon>Ecdysozoa</taxon>
        <taxon>Nematoda</taxon>
        <taxon>Chromadorea</taxon>
        <taxon>Rhabditida</taxon>
        <taxon>Spirurina</taxon>
        <taxon>Ascaridomorpha</taxon>
        <taxon>Ascaridoidea</taxon>
        <taxon>Ascarididae</taxon>
        <taxon>Parascaris</taxon>
    </lineage>
</organism>